<dbReference type="SUPFAM" id="SSF51261">
    <property type="entry name" value="Duplicated hybrid motif"/>
    <property type="match status" value="1"/>
</dbReference>
<gene>
    <name evidence="8" type="ORF">J2S24_002508</name>
</gene>
<evidence type="ECO:0000256" key="1">
    <source>
        <dbReference type="ARBA" id="ARBA00004496"/>
    </source>
</evidence>
<dbReference type="PANTHER" id="PTHR45008:SF1">
    <property type="entry name" value="PTS SYSTEM GLUCOSE-SPECIFIC EIIA COMPONENT"/>
    <property type="match status" value="1"/>
</dbReference>
<evidence type="ECO:0000313" key="9">
    <source>
        <dbReference type="Proteomes" id="UP001223886"/>
    </source>
</evidence>
<feature type="domain" description="PTS EIIA type-1" evidence="7">
    <location>
        <begin position="34"/>
        <end position="138"/>
    </location>
</feature>
<proteinExistence type="predicted"/>
<comment type="subcellular location">
    <subcellularLocation>
        <location evidence="1">Cytoplasm</location>
    </subcellularLocation>
</comment>
<dbReference type="PROSITE" id="PS00371">
    <property type="entry name" value="PTS_EIIA_TYPE_1_HIS"/>
    <property type="match status" value="1"/>
</dbReference>
<dbReference type="Pfam" id="PF00358">
    <property type="entry name" value="PTS_EIIA_1"/>
    <property type="match status" value="1"/>
</dbReference>
<keyword evidence="9" id="KW-1185">Reference proteome</keyword>
<comment type="caution">
    <text evidence="8">The sequence shown here is derived from an EMBL/GenBank/DDBJ whole genome shotgun (WGS) entry which is preliminary data.</text>
</comment>
<dbReference type="RefSeq" id="WP_307681612.1">
    <property type="nucleotide sequence ID" value="NZ_JAURUP010000045.1"/>
</dbReference>
<dbReference type="Gene3D" id="2.70.70.10">
    <property type="entry name" value="Glucose Permease (Domain IIA)"/>
    <property type="match status" value="1"/>
</dbReference>
<dbReference type="InterPro" id="IPR011055">
    <property type="entry name" value="Dup_hybrid_motif"/>
</dbReference>
<dbReference type="NCBIfam" id="TIGR00830">
    <property type="entry name" value="PTBA"/>
    <property type="match status" value="1"/>
</dbReference>
<name>A0ABT9M795_9THEO</name>
<reference evidence="8 9" key="1">
    <citation type="submission" date="2023-07" db="EMBL/GenBank/DDBJ databases">
        <title>Genomic Encyclopedia of Type Strains, Phase IV (KMG-IV): sequencing the most valuable type-strain genomes for metagenomic binning, comparative biology and taxonomic classification.</title>
        <authorList>
            <person name="Goeker M."/>
        </authorList>
    </citation>
    <scope>NUCLEOTIDE SEQUENCE [LARGE SCALE GENOMIC DNA]</scope>
    <source>
        <strain evidence="8 9">DSM 25963</strain>
    </source>
</reference>
<evidence type="ECO:0000259" key="7">
    <source>
        <dbReference type="PROSITE" id="PS51093"/>
    </source>
</evidence>
<evidence type="ECO:0000313" key="8">
    <source>
        <dbReference type="EMBL" id="MDP9751982.1"/>
    </source>
</evidence>
<dbReference type="EMBL" id="JAURUP010000045">
    <property type="protein sequence ID" value="MDP9751982.1"/>
    <property type="molecule type" value="Genomic_DNA"/>
</dbReference>
<sequence>MFRNLFGKKKSDNQEEIITSPISGNLVDITNVPDPVFSQKMMGDGIAIVPTDGVVVSPVDGVVINVFRTKHAIGLRSKCGVEIMIHIGLETVELNGEGFEMYVEDGQDVKKGDRLLTFDLEKIRSKSYNLISPVVITNMDEKVTKMEKLNLDNTVICGTPIMRVLLK</sequence>
<keyword evidence="3" id="KW-0762">Sugar transport</keyword>
<evidence type="ECO:0000256" key="2">
    <source>
        <dbReference type="ARBA" id="ARBA00022448"/>
    </source>
</evidence>
<evidence type="ECO:0000256" key="6">
    <source>
        <dbReference type="ARBA" id="ARBA00022777"/>
    </source>
</evidence>
<organism evidence="8 9">
    <name type="scientific">Thermoanaerobacter pentosaceus</name>
    <dbReference type="NCBI Taxonomy" id="694059"/>
    <lineage>
        <taxon>Bacteria</taxon>
        <taxon>Bacillati</taxon>
        <taxon>Bacillota</taxon>
        <taxon>Clostridia</taxon>
        <taxon>Thermoanaerobacterales</taxon>
        <taxon>Thermoanaerobacteraceae</taxon>
        <taxon>Thermoanaerobacter</taxon>
    </lineage>
</organism>
<dbReference type="PROSITE" id="PS51093">
    <property type="entry name" value="PTS_EIIA_TYPE_1"/>
    <property type="match status" value="1"/>
</dbReference>
<evidence type="ECO:0000256" key="5">
    <source>
        <dbReference type="ARBA" id="ARBA00022683"/>
    </source>
</evidence>
<evidence type="ECO:0000256" key="3">
    <source>
        <dbReference type="ARBA" id="ARBA00022597"/>
    </source>
</evidence>
<dbReference type="InterPro" id="IPR050890">
    <property type="entry name" value="PTS_EIIA_component"/>
</dbReference>
<keyword evidence="5" id="KW-0598">Phosphotransferase system</keyword>
<dbReference type="InterPro" id="IPR001127">
    <property type="entry name" value="PTS_EIIA_1_perm"/>
</dbReference>
<protein>
    <submittedName>
        <fullName evidence="8">PTS system glucose-specific IIA component</fullName>
    </submittedName>
</protein>
<keyword evidence="4" id="KW-0808">Transferase</keyword>
<dbReference type="Proteomes" id="UP001223886">
    <property type="component" value="Unassembled WGS sequence"/>
</dbReference>
<dbReference type="PANTHER" id="PTHR45008">
    <property type="entry name" value="PTS SYSTEM GLUCOSE-SPECIFIC EIIA COMPONENT"/>
    <property type="match status" value="1"/>
</dbReference>
<accession>A0ABT9M795</accession>
<evidence type="ECO:0000256" key="4">
    <source>
        <dbReference type="ARBA" id="ARBA00022679"/>
    </source>
</evidence>
<keyword evidence="6" id="KW-0418">Kinase</keyword>
<keyword evidence="2" id="KW-0813">Transport</keyword>